<organism evidence="2 3">
    <name type="scientific">Curtobacterium flaccumfaciens pv. flaccumfaciens</name>
    <dbReference type="NCBI Taxonomy" id="138532"/>
    <lineage>
        <taxon>Bacteria</taxon>
        <taxon>Bacillati</taxon>
        <taxon>Actinomycetota</taxon>
        <taxon>Actinomycetes</taxon>
        <taxon>Micrococcales</taxon>
        <taxon>Microbacteriaceae</taxon>
        <taxon>Curtobacterium</taxon>
    </lineage>
</organism>
<reference evidence="2" key="1">
    <citation type="submission" date="2021-05" db="EMBL/GenBank/DDBJ databases">
        <title>Whole genome sequence of Curtobacterium flaccumfaciens pv. flaccumfaciens strain CFBP 3417.</title>
        <authorList>
            <person name="Osdaghi E."/>
            <person name="Taghouti G."/>
            <person name="Portier P."/>
            <person name="Fazliarab A."/>
            <person name="Taghavi S.M."/>
            <person name="Briand M."/>
            <person name="Le-Saux M."/>
            <person name="Jacques M.-A."/>
        </authorList>
    </citation>
    <scope>NUCLEOTIDE SEQUENCE</scope>
    <source>
        <strain evidence="2">CFBP 3417</strain>
    </source>
</reference>
<comment type="caution">
    <text evidence="2">The sequence shown here is derived from an EMBL/GenBank/DDBJ whole genome shotgun (WGS) entry which is preliminary data.</text>
</comment>
<evidence type="ECO:0000256" key="1">
    <source>
        <dbReference type="SAM" id="Phobius"/>
    </source>
</evidence>
<feature type="transmembrane region" description="Helical" evidence="1">
    <location>
        <begin position="28"/>
        <end position="49"/>
    </location>
</feature>
<evidence type="ECO:0000313" key="2">
    <source>
        <dbReference type="EMBL" id="MBT1543027.1"/>
    </source>
</evidence>
<protein>
    <submittedName>
        <fullName evidence="2">Uncharacterized protein</fullName>
    </submittedName>
</protein>
<dbReference type="EMBL" id="JAHEWX010000022">
    <property type="protein sequence ID" value="MBT1543027.1"/>
    <property type="molecule type" value="Genomic_DNA"/>
</dbReference>
<keyword evidence="1" id="KW-1133">Transmembrane helix</keyword>
<evidence type="ECO:0000313" key="3">
    <source>
        <dbReference type="Proteomes" id="UP000709437"/>
    </source>
</evidence>
<gene>
    <name evidence="2" type="ORF">KK103_14765</name>
</gene>
<sequence length="151" mass="16555">MSRHRADRSRNAPMTAADRRQVRGVVRFVGGMGVLVFLIVVIFVAPAVLRSYDLDHRLTLRCHVTLVEGTTRGSSYRGIGGPNPRVVVTTDDCGKLILWEGVTERNYRAIASRIDAQGEYAIEVGAGTWKARGLLYAIRRSPSAFGVEPAS</sequence>
<name>A0A9Q2W5V4_9MICO</name>
<dbReference type="AlphaFoldDB" id="A0A9Q2W5V4"/>
<proteinExistence type="predicted"/>
<dbReference type="Proteomes" id="UP000709437">
    <property type="component" value="Unassembled WGS sequence"/>
</dbReference>
<keyword evidence="1" id="KW-0812">Transmembrane</keyword>
<accession>A0A9Q2W5V4</accession>
<keyword evidence="1" id="KW-0472">Membrane</keyword>
<dbReference type="RefSeq" id="WP_128781671.1">
    <property type="nucleotide sequence ID" value="NZ_CP045288.2"/>
</dbReference>